<dbReference type="Proteomes" id="UP000051084">
    <property type="component" value="Unassembled WGS sequence"/>
</dbReference>
<dbReference type="AlphaFoldDB" id="A0A0R1UGL4"/>
<reference evidence="1 2" key="1">
    <citation type="journal article" date="2015" name="Genome Announc.">
        <title>Expanding the biotechnology potential of lactobacilli through comparative genomics of 213 strains and associated genera.</title>
        <authorList>
            <person name="Sun Z."/>
            <person name="Harris H.M."/>
            <person name="McCann A."/>
            <person name="Guo C."/>
            <person name="Argimon S."/>
            <person name="Zhang W."/>
            <person name="Yang X."/>
            <person name="Jeffery I.B."/>
            <person name="Cooney J.C."/>
            <person name="Kagawa T.F."/>
            <person name="Liu W."/>
            <person name="Song Y."/>
            <person name="Salvetti E."/>
            <person name="Wrobel A."/>
            <person name="Rasinkangas P."/>
            <person name="Parkhill J."/>
            <person name="Rea M.C."/>
            <person name="O'Sullivan O."/>
            <person name="Ritari J."/>
            <person name="Douillard F.P."/>
            <person name="Paul Ross R."/>
            <person name="Yang R."/>
            <person name="Briner A.E."/>
            <person name="Felis G.E."/>
            <person name="de Vos W.M."/>
            <person name="Barrangou R."/>
            <person name="Klaenhammer T.R."/>
            <person name="Caufield P.W."/>
            <person name="Cui Y."/>
            <person name="Zhang H."/>
            <person name="O'Toole P.W."/>
        </authorList>
    </citation>
    <scope>NUCLEOTIDE SEQUENCE [LARGE SCALE GENOMIC DNA]</scope>
    <source>
        <strain evidence="1 2">DSM 18793</strain>
    </source>
</reference>
<protein>
    <recommendedName>
        <fullName evidence="3">DUF4176 domain-containing protein</fullName>
    </recommendedName>
</protein>
<gene>
    <name evidence="1" type="ORF">FC21_GL000239</name>
</gene>
<dbReference type="Pfam" id="PF13780">
    <property type="entry name" value="DUF4176"/>
    <property type="match status" value="1"/>
</dbReference>
<organism evidence="1 2">
    <name type="scientific">Limosilactobacillus equigenerosi DSM 18793 = JCM 14505</name>
    <dbReference type="NCBI Taxonomy" id="1423742"/>
    <lineage>
        <taxon>Bacteria</taxon>
        <taxon>Bacillati</taxon>
        <taxon>Bacillota</taxon>
        <taxon>Bacilli</taxon>
        <taxon>Lactobacillales</taxon>
        <taxon>Lactobacillaceae</taxon>
        <taxon>Limosilactobacillus</taxon>
    </lineage>
</organism>
<evidence type="ECO:0008006" key="3">
    <source>
        <dbReference type="Google" id="ProtNLM"/>
    </source>
</evidence>
<evidence type="ECO:0000313" key="2">
    <source>
        <dbReference type="Proteomes" id="UP000051084"/>
    </source>
</evidence>
<dbReference type="InterPro" id="IPR025233">
    <property type="entry name" value="DUF4176"/>
</dbReference>
<proteinExistence type="predicted"/>
<sequence>MLSIGSIVYLEGGDQKLMIIGQGQIMEQNKQQVYFDYVACQYPSGIDPEEVYYFNKEDIAEVVFDGYRDEESYKVDQLYQEWIEKTDLPKGETSL</sequence>
<evidence type="ECO:0000313" key="1">
    <source>
        <dbReference type="EMBL" id="KRL92519.1"/>
    </source>
</evidence>
<dbReference type="PATRIC" id="fig|1423742.4.peg.252"/>
<dbReference type="OrthoDB" id="5124454at2"/>
<dbReference type="RefSeq" id="WP_054653251.1">
    <property type="nucleotide sequence ID" value="NZ_AZGC01000054.1"/>
</dbReference>
<comment type="caution">
    <text evidence="1">The sequence shown here is derived from an EMBL/GenBank/DDBJ whole genome shotgun (WGS) entry which is preliminary data.</text>
</comment>
<name>A0A0R1UGL4_9LACO</name>
<accession>A0A0R1UGL4</accession>
<dbReference type="STRING" id="417373.GCA_001570685_00865"/>
<dbReference type="EMBL" id="AZGC01000054">
    <property type="protein sequence ID" value="KRL92519.1"/>
    <property type="molecule type" value="Genomic_DNA"/>
</dbReference>
<keyword evidence="2" id="KW-1185">Reference proteome</keyword>